<reference evidence="1" key="2">
    <citation type="journal article" date="2015" name="Fish Shellfish Immunol.">
        <title>Early steps in the European eel (Anguilla anguilla)-Vibrio vulnificus interaction in the gills: Role of the RtxA13 toxin.</title>
        <authorList>
            <person name="Callol A."/>
            <person name="Pajuelo D."/>
            <person name="Ebbesson L."/>
            <person name="Teles M."/>
            <person name="MacKenzie S."/>
            <person name="Amaro C."/>
        </authorList>
    </citation>
    <scope>NUCLEOTIDE SEQUENCE</scope>
</reference>
<sequence length="20" mass="2333">MAHRGDFDLQFGAKLRAKRD</sequence>
<organism evidence="1">
    <name type="scientific">Anguilla anguilla</name>
    <name type="common">European freshwater eel</name>
    <name type="synonym">Muraena anguilla</name>
    <dbReference type="NCBI Taxonomy" id="7936"/>
    <lineage>
        <taxon>Eukaryota</taxon>
        <taxon>Metazoa</taxon>
        <taxon>Chordata</taxon>
        <taxon>Craniata</taxon>
        <taxon>Vertebrata</taxon>
        <taxon>Euteleostomi</taxon>
        <taxon>Actinopterygii</taxon>
        <taxon>Neopterygii</taxon>
        <taxon>Teleostei</taxon>
        <taxon>Anguilliformes</taxon>
        <taxon>Anguillidae</taxon>
        <taxon>Anguilla</taxon>
    </lineage>
</organism>
<dbReference type="EMBL" id="GBXM01087006">
    <property type="protein sequence ID" value="JAH21571.1"/>
    <property type="molecule type" value="Transcribed_RNA"/>
</dbReference>
<accession>A0A0E9QX93</accession>
<protein>
    <submittedName>
        <fullName evidence="1">Uncharacterized protein</fullName>
    </submittedName>
</protein>
<evidence type="ECO:0000313" key="1">
    <source>
        <dbReference type="EMBL" id="JAH21571.1"/>
    </source>
</evidence>
<proteinExistence type="predicted"/>
<name>A0A0E9QX93_ANGAN</name>
<dbReference type="AlphaFoldDB" id="A0A0E9QX93"/>
<reference evidence="1" key="1">
    <citation type="submission" date="2014-11" db="EMBL/GenBank/DDBJ databases">
        <authorList>
            <person name="Amaro Gonzalez C."/>
        </authorList>
    </citation>
    <scope>NUCLEOTIDE SEQUENCE</scope>
</reference>